<evidence type="ECO:0000313" key="6">
    <source>
        <dbReference type="EMBL" id="EFJ03306.1"/>
    </source>
</evidence>
<evidence type="ECO:0000259" key="5">
    <source>
        <dbReference type="PROSITE" id="PS50865"/>
    </source>
</evidence>
<dbReference type="KEGG" id="scm:SCHCO_02748048"/>
<evidence type="ECO:0000256" key="3">
    <source>
        <dbReference type="ARBA" id="ARBA00022833"/>
    </source>
</evidence>
<dbReference type="InterPro" id="IPR002893">
    <property type="entry name" value="Znf_MYND"/>
</dbReference>
<dbReference type="Pfam" id="PF01753">
    <property type="entry name" value="zf-MYND"/>
    <property type="match status" value="1"/>
</dbReference>
<feature type="domain" description="MYND-type" evidence="5">
    <location>
        <begin position="301"/>
        <end position="348"/>
    </location>
</feature>
<dbReference type="Proteomes" id="UP000007431">
    <property type="component" value="Unassembled WGS sequence"/>
</dbReference>
<gene>
    <name evidence="6" type="ORF">SCHCODRAFT_103160</name>
</gene>
<dbReference type="SUPFAM" id="SSF144232">
    <property type="entry name" value="HIT/MYND zinc finger-like"/>
    <property type="match status" value="1"/>
</dbReference>
<evidence type="ECO:0000256" key="1">
    <source>
        <dbReference type="ARBA" id="ARBA00022723"/>
    </source>
</evidence>
<keyword evidence="2 4" id="KW-0863">Zinc-finger</keyword>
<dbReference type="RefSeq" id="XP_003038208.1">
    <property type="nucleotide sequence ID" value="XM_003038162.1"/>
</dbReference>
<dbReference type="AlphaFoldDB" id="D8PKH8"/>
<dbReference type="GeneID" id="9588561"/>
<evidence type="ECO:0000256" key="2">
    <source>
        <dbReference type="ARBA" id="ARBA00022771"/>
    </source>
</evidence>
<dbReference type="GO" id="GO:0008270">
    <property type="term" value="F:zinc ion binding"/>
    <property type="evidence" value="ECO:0007669"/>
    <property type="project" value="UniProtKB-KW"/>
</dbReference>
<dbReference type="HOGENOM" id="CLU_725948_0_0_1"/>
<protein>
    <recommendedName>
        <fullName evidence="5">MYND-type domain-containing protein</fullName>
    </recommendedName>
</protein>
<name>D8PKH8_SCHCM</name>
<keyword evidence="3" id="KW-0862">Zinc</keyword>
<dbReference type="VEuPathDB" id="FungiDB:SCHCODRAFT_02748048"/>
<keyword evidence="7" id="KW-1185">Reference proteome</keyword>
<feature type="non-terminal residue" evidence="6">
    <location>
        <position position="381"/>
    </location>
</feature>
<dbReference type="OrthoDB" id="3188288at2759"/>
<dbReference type="eggNOG" id="ENOG502T6K5">
    <property type="taxonomic scope" value="Eukaryota"/>
</dbReference>
<dbReference type="EMBL" id="GL377302">
    <property type="protein sequence ID" value="EFJ03306.1"/>
    <property type="molecule type" value="Genomic_DNA"/>
</dbReference>
<dbReference type="InParanoid" id="D8PKH8"/>
<dbReference type="Gene3D" id="6.10.140.2220">
    <property type="match status" value="1"/>
</dbReference>
<sequence length="381" mass="42573">MSNGQYAPANITVEQLAANPFIMGQHLFHTIASVQFPSDNGNNHWIMDNGDDKLLELLAAMPHSRPSNVERKFTYPCVFTNPRKPGRQIKIEPLIGTADDGVYLRRSDIEKLGLRYTGYVASTRQGDCRIWEGVQFNIPNDHNAGQTTYSSLHVYELPLWVHKVPRADNASNSKKHGIIGTPMLTNHVFFMHRGDAHLIDLAVLRASPPLLSCFDKMRPLAWAALVKPNAPGQAIGVHVGRPFPGRALEVALAVAERCPPHAPFDAFAFHGGEMVKKMHMGDLSNPEIAKMRPVVREAEACRVCGREDTAVKLEICTRCVQERRPQRALYCGQACQRKDWKEKHKAEHAGELPWGIQDRAARECVRHRNGDLSLPLYGAGY</sequence>
<dbReference type="PROSITE" id="PS50865">
    <property type="entry name" value="ZF_MYND_2"/>
    <property type="match status" value="1"/>
</dbReference>
<evidence type="ECO:0000256" key="4">
    <source>
        <dbReference type="PROSITE-ProRule" id="PRU00134"/>
    </source>
</evidence>
<reference evidence="6 7" key="1">
    <citation type="journal article" date="2010" name="Nat. Biotechnol.">
        <title>Genome sequence of the model mushroom Schizophyllum commune.</title>
        <authorList>
            <person name="Ohm R.A."/>
            <person name="de Jong J.F."/>
            <person name="Lugones L.G."/>
            <person name="Aerts A."/>
            <person name="Kothe E."/>
            <person name="Stajich J.E."/>
            <person name="de Vries R.P."/>
            <person name="Record E."/>
            <person name="Levasseur A."/>
            <person name="Baker S.E."/>
            <person name="Bartholomew K.A."/>
            <person name="Coutinho P.M."/>
            <person name="Erdmann S."/>
            <person name="Fowler T.J."/>
            <person name="Gathman A.C."/>
            <person name="Lombard V."/>
            <person name="Henrissat B."/>
            <person name="Knabe N."/>
            <person name="Kuees U."/>
            <person name="Lilly W.W."/>
            <person name="Lindquist E."/>
            <person name="Lucas S."/>
            <person name="Magnuson J.K."/>
            <person name="Piumi F."/>
            <person name="Raudaskoski M."/>
            <person name="Salamov A."/>
            <person name="Schmutz J."/>
            <person name="Schwarze F.W.M.R."/>
            <person name="vanKuyk P.A."/>
            <person name="Horton J.S."/>
            <person name="Grigoriev I.V."/>
            <person name="Woesten H.A.B."/>
        </authorList>
    </citation>
    <scope>NUCLEOTIDE SEQUENCE [LARGE SCALE GENOMIC DNA]</scope>
    <source>
        <strain evidence="7">H4-8 / FGSC 9210</strain>
    </source>
</reference>
<dbReference type="OMA" id="THPCTIT"/>
<proteinExistence type="predicted"/>
<keyword evidence="1" id="KW-0479">Metal-binding</keyword>
<organism evidence="7">
    <name type="scientific">Schizophyllum commune (strain H4-8 / FGSC 9210)</name>
    <name type="common">Split gill fungus</name>
    <dbReference type="NCBI Taxonomy" id="578458"/>
    <lineage>
        <taxon>Eukaryota</taxon>
        <taxon>Fungi</taxon>
        <taxon>Dikarya</taxon>
        <taxon>Basidiomycota</taxon>
        <taxon>Agaricomycotina</taxon>
        <taxon>Agaricomycetes</taxon>
        <taxon>Agaricomycetidae</taxon>
        <taxon>Agaricales</taxon>
        <taxon>Schizophyllaceae</taxon>
        <taxon>Schizophyllum</taxon>
    </lineage>
</organism>
<evidence type="ECO:0000313" key="7">
    <source>
        <dbReference type="Proteomes" id="UP000007431"/>
    </source>
</evidence>
<accession>D8PKH8</accession>